<sequence>MTDHLTPSAPGAREEQYRIKPLVWVCSSHDDGSIYLRAGTPFGTYKVSYEPGQGWRWGYCFDEYYDEDDGPCDGEDDGMDRAWANWLERISDALEPTGRTALSEAGHE</sequence>
<gene>
    <name evidence="1" type="ORF">J2S75_002819</name>
</gene>
<dbReference type="RefSeq" id="WP_307020489.1">
    <property type="nucleotide sequence ID" value="NZ_JAUSUI010000005.1"/>
</dbReference>
<proteinExistence type="predicted"/>
<keyword evidence="2" id="KW-1185">Reference proteome</keyword>
<organism evidence="1 2">
    <name type="scientific">Ancylobacter polymorphus</name>
    <dbReference type="NCBI Taxonomy" id="223390"/>
    <lineage>
        <taxon>Bacteria</taxon>
        <taxon>Pseudomonadati</taxon>
        <taxon>Pseudomonadota</taxon>
        <taxon>Alphaproteobacteria</taxon>
        <taxon>Hyphomicrobiales</taxon>
        <taxon>Xanthobacteraceae</taxon>
        <taxon>Ancylobacter</taxon>
    </lineage>
</organism>
<dbReference type="EMBL" id="JAUSUI010000005">
    <property type="protein sequence ID" value="MDQ0303785.1"/>
    <property type="molecule type" value="Genomic_DNA"/>
</dbReference>
<evidence type="ECO:0000313" key="2">
    <source>
        <dbReference type="Proteomes" id="UP001224682"/>
    </source>
</evidence>
<comment type="caution">
    <text evidence="1">The sequence shown here is derived from an EMBL/GenBank/DDBJ whole genome shotgun (WGS) entry which is preliminary data.</text>
</comment>
<evidence type="ECO:0000313" key="1">
    <source>
        <dbReference type="EMBL" id="MDQ0303785.1"/>
    </source>
</evidence>
<accession>A0ABU0BD79</accession>
<reference evidence="1 2" key="1">
    <citation type="submission" date="2023-07" db="EMBL/GenBank/DDBJ databases">
        <title>Genomic Encyclopedia of Type Strains, Phase IV (KMG-IV): sequencing the most valuable type-strain genomes for metagenomic binning, comparative biology and taxonomic classification.</title>
        <authorList>
            <person name="Goeker M."/>
        </authorList>
    </citation>
    <scope>NUCLEOTIDE SEQUENCE [LARGE SCALE GENOMIC DNA]</scope>
    <source>
        <strain evidence="1 2">DSM 2457</strain>
    </source>
</reference>
<dbReference type="Proteomes" id="UP001224682">
    <property type="component" value="Unassembled WGS sequence"/>
</dbReference>
<protein>
    <submittedName>
        <fullName evidence="1">Uncharacterized protein</fullName>
    </submittedName>
</protein>
<name>A0ABU0BD79_9HYPH</name>